<organism evidence="2 3">
    <name type="scientific">Roseivirga thermotolerans</name>
    <dbReference type="NCBI Taxonomy" id="1758176"/>
    <lineage>
        <taxon>Bacteria</taxon>
        <taxon>Pseudomonadati</taxon>
        <taxon>Bacteroidota</taxon>
        <taxon>Cytophagia</taxon>
        <taxon>Cytophagales</taxon>
        <taxon>Roseivirgaceae</taxon>
        <taxon>Roseivirga</taxon>
    </lineage>
</organism>
<dbReference type="Gene3D" id="2.120.10.30">
    <property type="entry name" value="TolB, C-terminal domain"/>
    <property type="match status" value="1"/>
</dbReference>
<evidence type="ECO:0000259" key="1">
    <source>
        <dbReference type="Pfam" id="PF07995"/>
    </source>
</evidence>
<dbReference type="Pfam" id="PF07995">
    <property type="entry name" value="GSDH"/>
    <property type="match status" value="1"/>
</dbReference>
<protein>
    <recommendedName>
        <fullName evidence="1">Glucose/Sorbosone dehydrogenase domain-containing protein</fullName>
    </recommendedName>
</protein>
<sequence>MPFTVFLKPFLGLIAFIVYTLNKTMRIKSLLFTTVWLSALACTAGPNDVPLTEKDTEPIRVKAELVNDKLKNPWGMAFLPDGRILITEKEGRIVLLENGEIVNDNVAGGPSSVVRGQGGLLDIELHPNFENNRWVYFTYASNEGDGDGAMTALSRAQWNGSAFENHEVLYKGSPNTRASQHFGSRIAFDRDNHVYFSIGDRGNRDGNPQDITRDGGKIYRLNDDGSIPADNPFIGHKGAKEAIYSYGHRNPQGLAMHPETGAIWSHEHGPQGGDELNLIKKGANYGWPVITYGVNYGGSPITDETTRPGMEQPVTYWVPSIAPCGMAIVHQSNYEGWDGNIIVGSLKFNYLVRLVVEDDEVVAEEKIAKGIGRVRNVEMGNDGYLYVGVEGGGLYRLVAD</sequence>
<gene>
    <name evidence="2" type="ORF">GCM10011340_29930</name>
</gene>
<dbReference type="InterPro" id="IPR012938">
    <property type="entry name" value="Glc/Sorbosone_DH"/>
</dbReference>
<evidence type="ECO:0000313" key="3">
    <source>
        <dbReference type="Proteomes" id="UP000658258"/>
    </source>
</evidence>
<keyword evidence="3" id="KW-1185">Reference proteome</keyword>
<dbReference type="InterPro" id="IPR011041">
    <property type="entry name" value="Quinoprot_gluc/sorb_DH_b-prop"/>
</dbReference>
<evidence type="ECO:0000313" key="2">
    <source>
        <dbReference type="EMBL" id="GHE71823.1"/>
    </source>
</evidence>
<proteinExistence type="predicted"/>
<reference evidence="3" key="1">
    <citation type="journal article" date="2019" name="Int. J. Syst. Evol. Microbiol.">
        <title>The Global Catalogue of Microorganisms (GCM) 10K type strain sequencing project: providing services to taxonomists for standard genome sequencing and annotation.</title>
        <authorList>
            <consortium name="The Broad Institute Genomics Platform"/>
            <consortium name="The Broad Institute Genome Sequencing Center for Infectious Disease"/>
            <person name="Wu L."/>
            <person name="Ma J."/>
        </authorList>
    </citation>
    <scope>NUCLEOTIDE SEQUENCE [LARGE SCALE GENOMIC DNA]</scope>
    <source>
        <strain evidence="3">CGMCC 1.15111</strain>
    </source>
</reference>
<dbReference type="RefSeq" id="WP_229838716.1">
    <property type="nucleotide sequence ID" value="NZ_BNAG01000004.1"/>
</dbReference>
<accession>A0ABQ3IAG1</accession>
<dbReference type="PANTHER" id="PTHR19328">
    <property type="entry name" value="HEDGEHOG-INTERACTING PROTEIN"/>
    <property type="match status" value="1"/>
</dbReference>
<dbReference type="InterPro" id="IPR011042">
    <property type="entry name" value="6-blade_b-propeller_TolB-like"/>
</dbReference>
<dbReference type="Proteomes" id="UP000658258">
    <property type="component" value="Unassembled WGS sequence"/>
</dbReference>
<dbReference type="EMBL" id="BNAG01000004">
    <property type="protein sequence ID" value="GHE71823.1"/>
    <property type="molecule type" value="Genomic_DNA"/>
</dbReference>
<dbReference type="PANTHER" id="PTHR19328:SF75">
    <property type="entry name" value="ALDOSE SUGAR DEHYDROGENASE YLII"/>
    <property type="match status" value="1"/>
</dbReference>
<dbReference type="SUPFAM" id="SSF50952">
    <property type="entry name" value="Soluble quinoprotein glucose dehydrogenase"/>
    <property type="match status" value="1"/>
</dbReference>
<comment type="caution">
    <text evidence="2">The sequence shown here is derived from an EMBL/GenBank/DDBJ whole genome shotgun (WGS) entry which is preliminary data.</text>
</comment>
<name>A0ABQ3IAG1_9BACT</name>
<feature type="domain" description="Glucose/Sorbosone dehydrogenase" evidence="1">
    <location>
        <begin position="70"/>
        <end position="391"/>
    </location>
</feature>